<gene>
    <name evidence="2" type="ORF">SAMN05216227_10422</name>
</gene>
<dbReference type="Proteomes" id="UP000183002">
    <property type="component" value="Unassembled WGS sequence"/>
</dbReference>
<organism evidence="2 3">
    <name type="scientific">Pseudorhodobacter antarcticus</name>
    <dbReference type="NCBI Taxonomy" id="1077947"/>
    <lineage>
        <taxon>Bacteria</taxon>
        <taxon>Pseudomonadati</taxon>
        <taxon>Pseudomonadota</taxon>
        <taxon>Alphaproteobacteria</taxon>
        <taxon>Rhodobacterales</taxon>
        <taxon>Paracoccaceae</taxon>
        <taxon>Pseudorhodobacter</taxon>
    </lineage>
</organism>
<accession>A0A1H8LIY6</accession>
<dbReference type="AlphaFoldDB" id="A0A1H8LIY6"/>
<proteinExistence type="predicted"/>
<name>A0A1H8LIY6_9RHOB</name>
<sequence length="199" mass="21377">MIFATVGTQLPFDRLLLALDTWAAMHSDVPVLAQTGQTNTLYANLTVVAKMDAAQFADAVAQAKVIVAHAGMGTILTAIEAGKQVILLPRRADLGEHRNDHQRDTAMEMAALPNVTVVEDSSSLCEAIGAALARSNDPLLAARSTVASASLLETIQDFIWSEASQPHRKSLGKTRRARLSSLLRNPLRTALPLTQSLRT</sequence>
<evidence type="ECO:0000313" key="3">
    <source>
        <dbReference type="Proteomes" id="UP000183002"/>
    </source>
</evidence>
<dbReference type="RefSeq" id="WP_050520383.1">
    <property type="nucleotide sequence ID" value="NZ_FOCO01000042.1"/>
</dbReference>
<dbReference type="EMBL" id="FOCO01000042">
    <property type="protein sequence ID" value="SEO04718.1"/>
    <property type="molecule type" value="Genomic_DNA"/>
</dbReference>
<dbReference type="STRING" id="1077947.SAMN05216227_10422"/>
<protein>
    <submittedName>
        <fullName evidence="2">UDP-N-acetylglucosamine transferase subunit ALG13</fullName>
    </submittedName>
</protein>
<reference evidence="2 3" key="1">
    <citation type="submission" date="2016-10" db="EMBL/GenBank/DDBJ databases">
        <authorList>
            <person name="de Groot N.N."/>
        </authorList>
    </citation>
    <scope>NUCLEOTIDE SEQUENCE [LARGE SCALE GENOMIC DNA]</scope>
    <source>
        <strain evidence="2 3">CGMCC 1.10836</strain>
    </source>
</reference>
<dbReference type="SUPFAM" id="SSF53756">
    <property type="entry name" value="UDP-Glycosyltransferase/glycogen phosphorylase"/>
    <property type="match status" value="1"/>
</dbReference>
<keyword evidence="3" id="KW-1185">Reference proteome</keyword>
<dbReference type="Pfam" id="PF04101">
    <property type="entry name" value="Glyco_tran_28_C"/>
    <property type="match status" value="1"/>
</dbReference>
<dbReference type="Gene3D" id="3.40.50.2000">
    <property type="entry name" value="Glycogen Phosphorylase B"/>
    <property type="match status" value="1"/>
</dbReference>
<evidence type="ECO:0000259" key="1">
    <source>
        <dbReference type="Pfam" id="PF04101"/>
    </source>
</evidence>
<feature type="domain" description="Glycosyl transferase family 28 C-terminal" evidence="1">
    <location>
        <begin position="2"/>
        <end position="138"/>
    </location>
</feature>
<dbReference type="GO" id="GO:0016758">
    <property type="term" value="F:hexosyltransferase activity"/>
    <property type="evidence" value="ECO:0007669"/>
    <property type="project" value="InterPro"/>
</dbReference>
<dbReference type="InterPro" id="IPR007235">
    <property type="entry name" value="Glyco_trans_28_C"/>
</dbReference>
<evidence type="ECO:0000313" key="2">
    <source>
        <dbReference type="EMBL" id="SEO04718.1"/>
    </source>
</evidence>
<keyword evidence="2" id="KW-0808">Transferase</keyword>